<evidence type="ECO:0008006" key="3">
    <source>
        <dbReference type="Google" id="ProtNLM"/>
    </source>
</evidence>
<evidence type="ECO:0000313" key="1">
    <source>
        <dbReference type="EMBL" id="KQL57228.1"/>
    </source>
</evidence>
<dbReference type="Pfam" id="PF06152">
    <property type="entry name" value="Phage_min_cap2"/>
    <property type="match status" value="1"/>
</dbReference>
<dbReference type="AlphaFoldDB" id="A0A9D5HXX6"/>
<dbReference type="Proteomes" id="UP000051061">
    <property type="component" value="Unassembled WGS sequence"/>
</dbReference>
<proteinExistence type="predicted"/>
<keyword evidence="2" id="KW-1185">Reference proteome</keyword>
<organism evidence="1 2">
    <name type="scientific">Alkalicoccobacillus plakortidis</name>
    <dbReference type="NCBI Taxonomy" id="444060"/>
    <lineage>
        <taxon>Bacteria</taxon>
        <taxon>Bacillati</taxon>
        <taxon>Bacillota</taxon>
        <taxon>Bacilli</taxon>
        <taxon>Bacillales</taxon>
        <taxon>Bacillaceae</taxon>
        <taxon>Alkalicoccobacillus</taxon>
    </lineage>
</organism>
<sequence>MNIDQLLRYFSEALEDIYRNVGSVEGLSTDRGAQELIRSISDTLDSLGIAIEEVLPNEILEAYTSGLITGNALLREEGLAVAVIAKSDQAVIRPILQRKLHREALFEITNSGLEDIRASLEVAKSYVTADINQVRQTFKDDMARGSIQGDHNRVISARISQRLKEHGIVGHRTIDGKLLPIDFYASTVVRTKLRDANTKGAVNRYTENGVTTVKISGQGQTCQVCARYQNLVVSLTGEHEGFASINDNNIKLPPFHPNCRCTCRPYVMEYKTPQEIREEQERWKAFDPVKDVRSPAQKRAYEREQKQRVQRNAEKKQYAEMVMLLGDDAPKTLGAFRRMKKVNSLNFRDKKAEMRAIKRNAKASSG</sequence>
<comment type="caution">
    <text evidence="1">The sequence shown here is derived from an EMBL/GenBank/DDBJ whole genome shotgun (WGS) entry which is preliminary data.</text>
</comment>
<dbReference type="InterPro" id="IPR009319">
    <property type="entry name" value="Phage_A118_VSP1"/>
</dbReference>
<dbReference type="EMBL" id="LJJD01000016">
    <property type="protein sequence ID" value="KQL57228.1"/>
    <property type="molecule type" value="Genomic_DNA"/>
</dbReference>
<reference evidence="1 2" key="1">
    <citation type="submission" date="2015-09" db="EMBL/GenBank/DDBJ databases">
        <title>Genome sequencing project for genomic taxonomy and phylogenomics of Bacillus-like bacteria.</title>
        <authorList>
            <person name="Liu B."/>
            <person name="Wang J."/>
            <person name="Zhu Y."/>
            <person name="Liu G."/>
            <person name="Chen Q."/>
            <person name="Chen Z."/>
            <person name="Lan J."/>
            <person name="Che J."/>
            <person name="Ge C."/>
            <person name="Shi H."/>
            <person name="Pan Z."/>
            <person name="Liu X."/>
        </authorList>
    </citation>
    <scope>NUCLEOTIDE SEQUENCE [LARGE SCALE GENOMIC DNA]</scope>
    <source>
        <strain evidence="1 2">DSM 19153</strain>
    </source>
</reference>
<gene>
    <name evidence="1" type="ORF">AN965_09760</name>
</gene>
<protein>
    <recommendedName>
        <fullName evidence="3">Minor capsid protein</fullName>
    </recommendedName>
</protein>
<accession>A0A9D5HXX6</accession>
<dbReference type="GO" id="GO:0005198">
    <property type="term" value="F:structural molecule activity"/>
    <property type="evidence" value="ECO:0007669"/>
    <property type="project" value="InterPro"/>
</dbReference>
<name>A0A9D5HXX6_9BACI</name>
<evidence type="ECO:0000313" key="2">
    <source>
        <dbReference type="Proteomes" id="UP000051061"/>
    </source>
</evidence>